<evidence type="ECO:0000313" key="6">
    <source>
        <dbReference type="EMBL" id="KAG2633341.1"/>
    </source>
</evidence>
<accession>A0A8T0V9A9</accession>
<feature type="region of interest" description="Disordered" evidence="3">
    <location>
        <begin position="1"/>
        <end position="111"/>
    </location>
</feature>
<evidence type="ECO:0000313" key="7">
    <source>
        <dbReference type="Proteomes" id="UP000823388"/>
    </source>
</evidence>
<proteinExistence type="predicted"/>
<dbReference type="AlphaFoldDB" id="A0A8T0V9A9"/>
<dbReference type="InterPro" id="IPR058922">
    <property type="entry name" value="WHD_DRP"/>
</dbReference>
<protein>
    <submittedName>
        <fullName evidence="6">Uncharacterized protein</fullName>
    </submittedName>
</protein>
<keyword evidence="1" id="KW-0677">Repeat</keyword>
<dbReference type="InterPro" id="IPR036388">
    <property type="entry name" value="WH-like_DNA-bd_sf"/>
</dbReference>
<name>A0A8T0V9A9_PANVG</name>
<reference evidence="6" key="1">
    <citation type="submission" date="2020-05" db="EMBL/GenBank/DDBJ databases">
        <title>WGS assembly of Panicum virgatum.</title>
        <authorList>
            <person name="Lovell J.T."/>
            <person name="Jenkins J."/>
            <person name="Shu S."/>
            <person name="Juenger T.E."/>
            <person name="Schmutz J."/>
        </authorList>
    </citation>
    <scope>NUCLEOTIDE SEQUENCE</scope>
    <source>
        <strain evidence="6">AP13</strain>
    </source>
</reference>
<dbReference type="GO" id="GO:0042742">
    <property type="term" value="P:defense response to bacterium"/>
    <property type="evidence" value="ECO:0007669"/>
    <property type="project" value="UniProtKB-ARBA"/>
</dbReference>
<feature type="domain" description="Disease resistance R13L4/SHOC-2-like LRR" evidence="5">
    <location>
        <begin position="477"/>
        <end position="794"/>
    </location>
</feature>
<evidence type="ECO:0000259" key="5">
    <source>
        <dbReference type="Pfam" id="PF23598"/>
    </source>
</evidence>
<sequence>MDRAVDGGEEQPGPELMPGGSYGVHSWIKGASGDERRVSWFAPQNQGGGRRLKTPSRGGTGVGLGTDGGDGRRRRLGPRCGRGGDGRRAASRAVRRPRRERRLGTRRGGGNLPARGVLAVFSKPATYPGFADPPKPRTGSSSTWRHRGEDFISKKEPRPSDDCHSHPSWSPFRSLISQLSAAKERYGIRPGRRPRAACGLHGPADSGGERALRGEGGDRRLLRARGAAAGVGGRGRRAAADAGLRVGNGRRRQDHARHARVQGGRGEQALRLCRVGGRLAALHHGRPPQEDPQRAAAAAARVPRTTTRARITSRSWRPFGTISASSDLGIGEAASILNLSIDDLPPNLRKCFLSCSVYPEDLWIKRKILIRKWVAQGFVEDKPGRCAAEDVADGYLDQLVQRSLMLPVTRNDFGRTKRFIIHDLIRELIIHRSREVEGLFHFAKCKITVDHSTRIRHLAVDRCEEVRSEHVPQLGMLRSFSAFGSELDASFVSHFRLLTVLNLWFVEMSTLPDSITSLHNLRYLGIRSMLVEELPKDLGKLQKLQILDAKLSMVQRLPSSVAKLKSLRHLIVLTRGATDLLKPYPAMATGVPEGLENLTNLQTLKYVQANQKIVRSLANLWQMRSLELSGIDASLIADLSSSISRMSFLVRLGLGMNPGADAVLDLESMSRPPLKLQKLSLTGRLARGKLPSWICSLTSLLQLRLSGCQIAQDSLVLLAALPMLVNLSLVEAYHERSMMFTGDGFPALRKLNLEGLPNLSRIEFQEGCLVNLRHLVLGQCTGLTETPQGMGNLKHILNLELFGMQTEFVDKLKEQNGDAGYHNPASSDFYQAPRVLRFEKFARKY</sequence>
<comment type="caution">
    <text evidence="6">The sequence shown here is derived from an EMBL/GenBank/DDBJ whole genome shotgun (WGS) entry which is preliminary data.</text>
</comment>
<keyword evidence="2" id="KW-0611">Plant defense</keyword>
<dbReference type="GO" id="GO:0009626">
    <property type="term" value="P:plant-type hypersensitive response"/>
    <property type="evidence" value="ECO:0007669"/>
    <property type="project" value="UniProtKB-ARBA"/>
</dbReference>
<dbReference type="InterPro" id="IPR032675">
    <property type="entry name" value="LRR_dom_sf"/>
</dbReference>
<dbReference type="InterPro" id="IPR044974">
    <property type="entry name" value="Disease_R_plants"/>
</dbReference>
<dbReference type="SUPFAM" id="SSF52058">
    <property type="entry name" value="L domain-like"/>
    <property type="match status" value="1"/>
</dbReference>
<feature type="compositionally biased region" description="Basic residues" evidence="3">
    <location>
        <begin position="89"/>
        <end position="105"/>
    </location>
</feature>
<gene>
    <name evidence="6" type="ORF">PVAP13_2NG278903</name>
</gene>
<organism evidence="6 7">
    <name type="scientific">Panicum virgatum</name>
    <name type="common">Blackwell switchgrass</name>
    <dbReference type="NCBI Taxonomy" id="38727"/>
    <lineage>
        <taxon>Eukaryota</taxon>
        <taxon>Viridiplantae</taxon>
        <taxon>Streptophyta</taxon>
        <taxon>Embryophyta</taxon>
        <taxon>Tracheophyta</taxon>
        <taxon>Spermatophyta</taxon>
        <taxon>Magnoliopsida</taxon>
        <taxon>Liliopsida</taxon>
        <taxon>Poales</taxon>
        <taxon>Poaceae</taxon>
        <taxon>PACMAD clade</taxon>
        <taxon>Panicoideae</taxon>
        <taxon>Panicodae</taxon>
        <taxon>Paniceae</taxon>
        <taxon>Panicinae</taxon>
        <taxon>Panicum</taxon>
        <taxon>Panicum sect. Hiantes</taxon>
    </lineage>
</organism>
<evidence type="ECO:0000256" key="1">
    <source>
        <dbReference type="ARBA" id="ARBA00022737"/>
    </source>
</evidence>
<dbReference type="Gene3D" id="1.10.10.10">
    <property type="entry name" value="Winged helix-like DNA-binding domain superfamily/Winged helix DNA-binding domain"/>
    <property type="match status" value="1"/>
</dbReference>
<evidence type="ECO:0000259" key="4">
    <source>
        <dbReference type="Pfam" id="PF23559"/>
    </source>
</evidence>
<feature type="region of interest" description="Disordered" evidence="3">
    <location>
        <begin position="192"/>
        <end position="215"/>
    </location>
</feature>
<dbReference type="PANTHER" id="PTHR23155:SF943">
    <property type="entry name" value="OS08G0193700 PROTEIN"/>
    <property type="match status" value="1"/>
</dbReference>
<dbReference type="Pfam" id="PF23559">
    <property type="entry name" value="WHD_DRP"/>
    <property type="match status" value="1"/>
</dbReference>
<dbReference type="Gene3D" id="3.80.10.10">
    <property type="entry name" value="Ribonuclease Inhibitor"/>
    <property type="match status" value="1"/>
</dbReference>
<dbReference type="EMBL" id="CM029040">
    <property type="protein sequence ID" value="KAG2633341.1"/>
    <property type="molecule type" value="Genomic_DNA"/>
</dbReference>
<feature type="domain" description="Disease resistance protein winged helix" evidence="4">
    <location>
        <begin position="357"/>
        <end position="429"/>
    </location>
</feature>
<dbReference type="InterPro" id="IPR055414">
    <property type="entry name" value="LRR_R13L4/SHOC2-like"/>
</dbReference>
<dbReference type="Pfam" id="PF23598">
    <property type="entry name" value="LRR_14"/>
    <property type="match status" value="1"/>
</dbReference>
<feature type="compositionally biased region" description="Gly residues" evidence="3">
    <location>
        <begin position="58"/>
        <end position="68"/>
    </location>
</feature>
<dbReference type="GO" id="GO:0002758">
    <property type="term" value="P:innate immune response-activating signaling pathway"/>
    <property type="evidence" value="ECO:0007669"/>
    <property type="project" value="UniProtKB-ARBA"/>
</dbReference>
<dbReference type="Proteomes" id="UP000823388">
    <property type="component" value="Chromosome 2N"/>
</dbReference>
<evidence type="ECO:0000256" key="3">
    <source>
        <dbReference type="SAM" id="MobiDB-lite"/>
    </source>
</evidence>
<dbReference type="FunFam" id="1.10.10.10:FF:000322">
    <property type="entry name" value="Probable disease resistance protein At1g63360"/>
    <property type="match status" value="1"/>
</dbReference>
<dbReference type="PANTHER" id="PTHR23155">
    <property type="entry name" value="DISEASE RESISTANCE PROTEIN RP"/>
    <property type="match status" value="1"/>
</dbReference>
<keyword evidence="7" id="KW-1185">Reference proteome</keyword>
<evidence type="ECO:0000256" key="2">
    <source>
        <dbReference type="ARBA" id="ARBA00022821"/>
    </source>
</evidence>